<dbReference type="PANTHER" id="PTHR38439">
    <property type="entry name" value="AURACYANIN-B"/>
    <property type="match status" value="1"/>
</dbReference>
<dbReference type="InterPro" id="IPR050845">
    <property type="entry name" value="Cu-binding_ET"/>
</dbReference>
<gene>
    <name evidence="5" type="ORF">SAMN05216302_100814</name>
</gene>
<dbReference type="GO" id="GO:0009055">
    <property type="term" value="F:electron transfer activity"/>
    <property type="evidence" value="ECO:0007669"/>
    <property type="project" value="InterPro"/>
</dbReference>
<keyword evidence="1" id="KW-0479">Metal-binding</keyword>
<name>A0A1I4A3B8_9PROT</name>
<keyword evidence="6" id="KW-1185">Reference proteome</keyword>
<dbReference type="InterPro" id="IPR000923">
    <property type="entry name" value="BlueCu_1"/>
</dbReference>
<dbReference type="RefSeq" id="WP_244531817.1">
    <property type="nucleotide sequence ID" value="NZ_FOSP01000008.1"/>
</dbReference>
<reference evidence="6" key="1">
    <citation type="submission" date="2016-10" db="EMBL/GenBank/DDBJ databases">
        <authorList>
            <person name="Varghese N."/>
            <person name="Submissions S."/>
        </authorList>
    </citation>
    <scope>NUCLEOTIDE SEQUENCE [LARGE SCALE GENOMIC DNA]</scope>
    <source>
        <strain evidence="6">Nm69</strain>
    </source>
</reference>
<organism evidence="5 6">
    <name type="scientific">Nitrosomonas aestuarii</name>
    <dbReference type="NCBI Taxonomy" id="52441"/>
    <lineage>
        <taxon>Bacteria</taxon>
        <taxon>Pseudomonadati</taxon>
        <taxon>Pseudomonadota</taxon>
        <taxon>Betaproteobacteria</taxon>
        <taxon>Nitrosomonadales</taxon>
        <taxon>Nitrosomonadaceae</taxon>
        <taxon>Nitrosomonas</taxon>
    </lineage>
</organism>
<dbReference type="GO" id="GO:0005507">
    <property type="term" value="F:copper ion binding"/>
    <property type="evidence" value="ECO:0007669"/>
    <property type="project" value="InterPro"/>
</dbReference>
<feature type="chain" id="PRO_5011641642" evidence="3">
    <location>
        <begin position="23"/>
        <end position="155"/>
    </location>
</feature>
<proteinExistence type="predicted"/>
<dbReference type="SUPFAM" id="SSF49503">
    <property type="entry name" value="Cupredoxins"/>
    <property type="match status" value="1"/>
</dbReference>
<keyword evidence="2" id="KW-0186">Copper</keyword>
<dbReference type="InterPro" id="IPR008972">
    <property type="entry name" value="Cupredoxin"/>
</dbReference>
<evidence type="ECO:0000313" key="6">
    <source>
        <dbReference type="Proteomes" id="UP000199533"/>
    </source>
</evidence>
<protein>
    <submittedName>
        <fullName evidence="5">Uncharacterized copper-binding protein, cupredoxin-like subfamily</fullName>
    </submittedName>
</protein>
<evidence type="ECO:0000256" key="3">
    <source>
        <dbReference type="SAM" id="SignalP"/>
    </source>
</evidence>
<sequence>MIKSVMIIPLVILILFSTNTFANKPHAALTMQDSVGEPGDASKVTRIVKLTQVDYMFLPNEIWVTQGETISFVVKNRGDHRHEMFIGTKKDLKKAVKMRRMFPDEDHLEPGLIILEPGEQKEVIWYFDQAGTVEFICPLPGHSKGMRGIIYVEKK</sequence>
<dbReference type="PANTHER" id="PTHR38439:SF3">
    <property type="entry name" value="COPPER-RESISTANT CUPROPROTEIN COPI"/>
    <property type="match status" value="1"/>
</dbReference>
<evidence type="ECO:0000256" key="2">
    <source>
        <dbReference type="ARBA" id="ARBA00023008"/>
    </source>
</evidence>
<evidence type="ECO:0000313" key="5">
    <source>
        <dbReference type="EMBL" id="SFK50844.1"/>
    </source>
</evidence>
<evidence type="ECO:0000256" key="1">
    <source>
        <dbReference type="ARBA" id="ARBA00022723"/>
    </source>
</evidence>
<accession>A0A1I4A3B8</accession>
<keyword evidence="3" id="KW-0732">Signal</keyword>
<feature type="signal peptide" evidence="3">
    <location>
        <begin position="1"/>
        <end position="22"/>
    </location>
</feature>
<dbReference type="Proteomes" id="UP000199533">
    <property type="component" value="Unassembled WGS sequence"/>
</dbReference>
<dbReference type="Gene3D" id="2.60.40.420">
    <property type="entry name" value="Cupredoxins - blue copper proteins"/>
    <property type="match status" value="1"/>
</dbReference>
<dbReference type="AlphaFoldDB" id="A0A1I4A3B8"/>
<dbReference type="EMBL" id="FOSP01000008">
    <property type="protein sequence ID" value="SFK50844.1"/>
    <property type="molecule type" value="Genomic_DNA"/>
</dbReference>
<evidence type="ECO:0000259" key="4">
    <source>
        <dbReference type="Pfam" id="PF00127"/>
    </source>
</evidence>
<dbReference type="STRING" id="52441.SAMN05216302_100814"/>
<feature type="domain" description="Blue (type 1) copper" evidence="4">
    <location>
        <begin position="51"/>
        <end position="153"/>
    </location>
</feature>
<dbReference type="Pfam" id="PF00127">
    <property type="entry name" value="Copper-bind"/>
    <property type="match status" value="1"/>
</dbReference>